<dbReference type="AlphaFoldDB" id="A0A9X4BI62"/>
<evidence type="ECO:0000313" key="3">
    <source>
        <dbReference type="EMBL" id="MDC8011877.1"/>
    </source>
</evidence>
<comment type="caution">
    <text evidence="3">The sequence shown here is derived from an EMBL/GenBank/DDBJ whole genome shotgun (WGS) entry which is preliminary data.</text>
</comment>
<accession>A0A9X4BI62</accession>
<evidence type="ECO:0000313" key="4">
    <source>
        <dbReference type="Proteomes" id="UP001139971"/>
    </source>
</evidence>
<dbReference type="SUPFAM" id="SSF51971">
    <property type="entry name" value="Nucleotide-binding domain"/>
    <property type="match status" value="1"/>
</dbReference>
<sequence length="391" mass="40760">MALPQASADSLNASGDPVWRDPQAARLPALDADIDADACVVGLGGSGLAAIETFVDAGLDVVGIDRDDIAAGAAGANGGFLLAGLAQFHHDAVRRFGRERALGIYRLTCAELERVYAAYPSSTRRTGSLRIAADAAEESDCATQIDAMLADGLAVSAYDGPDGRGLVVPGDGAFQPALHWRAVARSLAVRGARLFGDAAMTSVEAGLVHTRQARVRAPIVVIAIDGGLEAALPSLAGRVRSVRLQMLATDAALECSISQPVYFRHGHDYWQQLPDGRIALGGGRDVGGDGEWQAGPGVSTPVQRHLETLLRERLGARAPIAHRWSAAVAFTADGLPAFGEHLPGVFVTGAYNGTGNIFGGLCGRALAHLALGERTQLADYLLEGRATDFQS</sequence>
<dbReference type="InterPro" id="IPR006076">
    <property type="entry name" value="FAD-dep_OxRdtase"/>
</dbReference>
<dbReference type="PANTHER" id="PTHR13847">
    <property type="entry name" value="SARCOSINE DEHYDROGENASE-RELATED"/>
    <property type="match status" value="1"/>
</dbReference>
<reference evidence="3" key="1">
    <citation type="submission" date="2023-02" db="EMBL/GenBank/DDBJ databases">
        <title>Tahibacter soli sp. nov. isolated from soil.</title>
        <authorList>
            <person name="Baek J.H."/>
            <person name="Lee J.K."/>
            <person name="Choi D.G."/>
            <person name="Jeon C.O."/>
        </authorList>
    </citation>
    <scope>NUCLEOTIDE SEQUENCE</scope>
    <source>
        <strain evidence="3">BL</strain>
    </source>
</reference>
<evidence type="ECO:0000256" key="1">
    <source>
        <dbReference type="ARBA" id="ARBA00023002"/>
    </source>
</evidence>
<dbReference type="Gene3D" id="3.30.9.10">
    <property type="entry name" value="D-Amino Acid Oxidase, subunit A, domain 2"/>
    <property type="match status" value="1"/>
</dbReference>
<keyword evidence="4" id="KW-1185">Reference proteome</keyword>
<proteinExistence type="predicted"/>
<gene>
    <name evidence="3" type="ORF">OD750_004880</name>
</gene>
<organism evidence="3 4">
    <name type="scientific">Tahibacter soli</name>
    <dbReference type="NCBI Taxonomy" id="2983605"/>
    <lineage>
        <taxon>Bacteria</taxon>
        <taxon>Pseudomonadati</taxon>
        <taxon>Pseudomonadota</taxon>
        <taxon>Gammaproteobacteria</taxon>
        <taxon>Lysobacterales</taxon>
        <taxon>Rhodanobacteraceae</taxon>
        <taxon>Tahibacter</taxon>
    </lineage>
</organism>
<dbReference type="GO" id="GO:0016491">
    <property type="term" value="F:oxidoreductase activity"/>
    <property type="evidence" value="ECO:0007669"/>
    <property type="project" value="UniProtKB-KW"/>
</dbReference>
<protein>
    <submittedName>
        <fullName evidence="3">FAD-binding oxidoreductase</fullName>
    </submittedName>
</protein>
<name>A0A9X4BI62_9GAMM</name>
<dbReference type="InterPro" id="IPR036188">
    <property type="entry name" value="FAD/NAD-bd_sf"/>
</dbReference>
<feature type="domain" description="FAD dependent oxidoreductase" evidence="2">
    <location>
        <begin position="37"/>
        <end position="369"/>
    </location>
</feature>
<dbReference type="GO" id="GO:0005737">
    <property type="term" value="C:cytoplasm"/>
    <property type="evidence" value="ECO:0007669"/>
    <property type="project" value="TreeGrafter"/>
</dbReference>
<dbReference type="EMBL" id="JAOVZO020000003">
    <property type="protein sequence ID" value="MDC8011877.1"/>
    <property type="molecule type" value="Genomic_DNA"/>
</dbReference>
<dbReference type="Pfam" id="PF01266">
    <property type="entry name" value="DAO"/>
    <property type="match status" value="1"/>
</dbReference>
<dbReference type="RefSeq" id="WP_263543146.1">
    <property type="nucleotide sequence ID" value="NZ_JAOVZO020000003.1"/>
</dbReference>
<evidence type="ECO:0000259" key="2">
    <source>
        <dbReference type="Pfam" id="PF01266"/>
    </source>
</evidence>
<keyword evidence="1" id="KW-0560">Oxidoreductase</keyword>
<dbReference type="Gene3D" id="3.50.50.60">
    <property type="entry name" value="FAD/NAD(P)-binding domain"/>
    <property type="match status" value="1"/>
</dbReference>
<dbReference type="PANTHER" id="PTHR13847:SF281">
    <property type="entry name" value="FAD DEPENDENT OXIDOREDUCTASE DOMAIN-CONTAINING PROTEIN"/>
    <property type="match status" value="1"/>
</dbReference>
<dbReference type="Proteomes" id="UP001139971">
    <property type="component" value="Unassembled WGS sequence"/>
</dbReference>